<dbReference type="Proteomes" id="UP000245626">
    <property type="component" value="Unassembled WGS sequence"/>
</dbReference>
<name>A0ACD0NSU3_9BASI</name>
<keyword evidence="2" id="KW-1185">Reference proteome</keyword>
<evidence type="ECO:0000313" key="1">
    <source>
        <dbReference type="EMBL" id="PWN48862.1"/>
    </source>
</evidence>
<proteinExistence type="predicted"/>
<gene>
    <name evidence="1" type="ORF">IE53DRAFT_173897</name>
</gene>
<sequence length="344" mass="37366">MTFPHLPDSPMTFYSQQSIGWRASQQNLPDLTISHSADVSMTTDGEDERTVLERILVPSNSTSEVISRNLKEGFPRTPPSLGPTAARSDVCLDRHQEKNRRPPLLRIDASGVRFKDKLGQDPELTALSPLMAMAAQGEGERPWALAQPHDSLEVNRSFTPRPLIASIVSSSSSAAVTAVQDRSPLGHHDRHERHAEDDSSNHPRRPWSSSEVFASQGMVMDPSSSFSPSSPSFSHSSSPSAPSSSHLPFPPQNHGCLGGGGHHHLLMTPKKNCKKRRSTLHADSQITAGGKSPAKSPASKTLYIDLKDHEEIPKTPVKVGQMVASSSAGRRRLPSAGERKATKR</sequence>
<dbReference type="EMBL" id="KZ820131">
    <property type="protein sequence ID" value="PWN48862.1"/>
    <property type="molecule type" value="Genomic_DNA"/>
</dbReference>
<protein>
    <submittedName>
        <fullName evidence="1">Uncharacterized protein</fullName>
    </submittedName>
</protein>
<accession>A0ACD0NSU3</accession>
<reference evidence="1 2" key="1">
    <citation type="journal article" date="2018" name="Mol. Biol. Evol.">
        <title>Broad Genomic Sampling Reveals a Smut Pathogenic Ancestry of the Fungal Clade Ustilaginomycotina.</title>
        <authorList>
            <person name="Kijpornyongpan T."/>
            <person name="Mondo S.J."/>
            <person name="Barry K."/>
            <person name="Sandor L."/>
            <person name="Lee J."/>
            <person name="Lipzen A."/>
            <person name="Pangilinan J."/>
            <person name="LaButti K."/>
            <person name="Hainaut M."/>
            <person name="Henrissat B."/>
            <person name="Grigoriev I.V."/>
            <person name="Spatafora J.W."/>
            <person name="Aime M.C."/>
        </authorList>
    </citation>
    <scope>NUCLEOTIDE SEQUENCE [LARGE SCALE GENOMIC DNA]</scope>
    <source>
        <strain evidence="1 2">SA 807</strain>
    </source>
</reference>
<organism evidence="1 2">
    <name type="scientific">Violaceomyces palustris</name>
    <dbReference type="NCBI Taxonomy" id="1673888"/>
    <lineage>
        <taxon>Eukaryota</taxon>
        <taxon>Fungi</taxon>
        <taxon>Dikarya</taxon>
        <taxon>Basidiomycota</taxon>
        <taxon>Ustilaginomycotina</taxon>
        <taxon>Ustilaginomycetes</taxon>
        <taxon>Violaceomycetales</taxon>
        <taxon>Violaceomycetaceae</taxon>
        <taxon>Violaceomyces</taxon>
    </lineage>
</organism>
<evidence type="ECO:0000313" key="2">
    <source>
        <dbReference type="Proteomes" id="UP000245626"/>
    </source>
</evidence>